<dbReference type="STRING" id="1592317.DPF_2119"/>
<accession>A0A194AJ95</accession>
<dbReference type="InterPro" id="IPR001387">
    <property type="entry name" value="Cro/C1-type_HTH"/>
</dbReference>
<dbReference type="InterPro" id="IPR011051">
    <property type="entry name" value="RmlC_Cupin_sf"/>
</dbReference>
<dbReference type="EMBL" id="BDFE01000017">
    <property type="protein sequence ID" value="GAU09393.1"/>
    <property type="molecule type" value="Genomic_DNA"/>
</dbReference>
<comment type="caution">
    <text evidence="3">The sequence shown here is derived from an EMBL/GenBank/DDBJ whole genome shotgun (WGS) entry which is preliminary data.</text>
</comment>
<evidence type="ECO:0000313" key="3">
    <source>
        <dbReference type="EMBL" id="GAU09393.1"/>
    </source>
</evidence>
<gene>
    <name evidence="3" type="ORF">DPF_2119</name>
</gene>
<dbReference type="OrthoDB" id="5343295at2"/>
<feature type="domain" description="HTH cro/C1-type" evidence="2">
    <location>
        <begin position="15"/>
        <end position="69"/>
    </location>
</feature>
<dbReference type="SUPFAM" id="SSF51182">
    <property type="entry name" value="RmlC-like cupins"/>
    <property type="match status" value="1"/>
</dbReference>
<keyword evidence="1 3" id="KW-0238">DNA-binding</keyword>
<dbReference type="InterPro" id="IPR050807">
    <property type="entry name" value="TransReg_Diox_bact_type"/>
</dbReference>
<dbReference type="SUPFAM" id="SSF47413">
    <property type="entry name" value="lambda repressor-like DNA-binding domains"/>
    <property type="match status" value="1"/>
</dbReference>
<evidence type="ECO:0000313" key="4">
    <source>
        <dbReference type="Proteomes" id="UP000095200"/>
    </source>
</evidence>
<proteinExistence type="predicted"/>
<dbReference type="CDD" id="cd02209">
    <property type="entry name" value="cupin_XRE_C"/>
    <property type="match status" value="1"/>
</dbReference>
<name>A0A194AJ95_9BACT</name>
<protein>
    <submittedName>
        <fullName evidence="3">DNA-binding protein</fullName>
    </submittedName>
</protein>
<dbReference type="Pfam" id="PF07883">
    <property type="entry name" value="Cupin_2"/>
    <property type="match status" value="1"/>
</dbReference>
<dbReference type="Pfam" id="PF13560">
    <property type="entry name" value="HTH_31"/>
    <property type="match status" value="1"/>
</dbReference>
<dbReference type="Gene3D" id="1.10.260.40">
    <property type="entry name" value="lambda repressor-like DNA-binding domains"/>
    <property type="match status" value="1"/>
</dbReference>
<organism evidence="3 4">
    <name type="scientific">Desulfoplanes formicivorans</name>
    <dbReference type="NCBI Taxonomy" id="1592317"/>
    <lineage>
        <taxon>Bacteria</taxon>
        <taxon>Pseudomonadati</taxon>
        <taxon>Thermodesulfobacteriota</taxon>
        <taxon>Desulfovibrionia</taxon>
        <taxon>Desulfovibrionales</taxon>
        <taxon>Desulfoplanaceae</taxon>
        <taxon>Desulfoplanes</taxon>
    </lineage>
</organism>
<dbReference type="AlphaFoldDB" id="A0A194AJ95"/>
<evidence type="ECO:0000259" key="2">
    <source>
        <dbReference type="PROSITE" id="PS50943"/>
    </source>
</evidence>
<dbReference type="RefSeq" id="WP_069859625.1">
    <property type="nucleotide sequence ID" value="NZ_BDFE01000017.1"/>
</dbReference>
<dbReference type="PANTHER" id="PTHR46797">
    <property type="entry name" value="HTH-TYPE TRANSCRIPTIONAL REGULATOR"/>
    <property type="match status" value="1"/>
</dbReference>
<sequence>MEEATPIYKEIAPRLRGLRDAMELSTEAMAGDLGVGVDEVETYESGEVEIPVSYLFRVAQAYHVDLTVLISGNEAHLHNYSMVKAGNGLSVERRKDYDYKSLAYRFVGRKMEPFYIKVPPKDVNSLNYSHHEGQEFIYMLKGKLEIHLGDKVFVMEPGDSFYFDSTTPHALRALGEANAEFLDVII</sequence>
<dbReference type="Gene3D" id="2.60.120.10">
    <property type="entry name" value="Jelly Rolls"/>
    <property type="match status" value="1"/>
</dbReference>
<reference evidence="4" key="1">
    <citation type="submission" date="2016-06" db="EMBL/GenBank/DDBJ databases">
        <title>Draft genome sequence of Desulfoplanes formicivorans strain Pf12B.</title>
        <authorList>
            <person name="Watanabe M."/>
            <person name="Kojima H."/>
            <person name="Fukui M."/>
        </authorList>
    </citation>
    <scope>NUCLEOTIDE SEQUENCE [LARGE SCALE GENOMIC DNA]</scope>
    <source>
        <strain evidence="4">Pf12B</strain>
    </source>
</reference>
<dbReference type="SMART" id="SM00530">
    <property type="entry name" value="HTH_XRE"/>
    <property type="match status" value="1"/>
</dbReference>
<keyword evidence="4" id="KW-1185">Reference proteome</keyword>
<dbReference type="InterPro" id="IPR014710">
    <property type="entry name" value="RmlC-like_jellyroll"/>
</dbReference>
<dbReference type="InterPro" id="IPR010982">
    <property type="entry name" value="Lambda_DNA-bd_dom_sf"/>
</dbReference>
<dbReference type="InterPro" id="IPR013096">
    <property type="entry name" value="Cupin_2"/>
</dbReference>
<dbReference type="GO" id="GO:0003677">
    <property type="term" value="F:DNA binding"/>
    <property type="evidence" value="ECO:0007669"/>
    <property type="project" value="UniProtKB-KW"/>
</dbReference>
<dbReference type="GO" id="GO:0005829">
    <property type="term" value="C:cytosol"/>
    <property type="evidence" value="ECO:0007669"/>
    <property type="project" value="TreeGrafter"/>
</dbReference>
<dbReference type="PROSITE" id="PS50943">
    <property type="entry name" value="HTH_CROC1"/>
    <property type="match status" value="1"/>
</dbReference>
<dbReference type="Proteomes" id="UP000095200">
    <property type="component" value="Unassembled WGS sequence"/>
</dbReference>
<dbReference type="PANTHER" id="PTHR46797:SF19">
    <property type="entry name" value="BLL2473 PROTEIN"/>
    <property type="match status" value="1"/>
</dbReference>
<evidence type="ECO:0000256" key="1">
    <source>
        <dbReference type="ARBA" id="ARBA00023125"/>
    </source>
</evidence>
<dbReference type="GO" id="GO:0003700">
    <property type="term" value="F:DNA-binding transcription factor activity"/>
    <property type="evidence" value="ECO:0007669"/>
    <property type="project" value="TreeGrafter"/>
</dbReference>
<dbReference type="CDD" id="cd00093">
    <property type="entry name" value="HTH_XRE"/>
    <property type="match status" value="1"/>
</dbReference>